<comment type="caution">
    <text evidence="1">The sequence shown here is derived from an EMBL/GenBank/DDBJ whole genome shotgun (WGS) entry which is preliminary data.</text>
</comment>
<evidence type="ECO:0008006" key="3">
    <source>
        <dbReference type="Google" id="ProtNLM"/>
    </source>
</evidence>
<accession>A0ABQ1V4K9</accession>
<dbReference type="InterPro" id="IPR025535">
    <property type="entry name" value="DUF4421"/>
</dbReference>
<dbReference type="EMBL" id="BMIU01000011">
    <property type="protein sequence ID" value="GGF35464.1"/>
    <property type="molecule type" value="Genomic_DNA"/>
</dbReference>
<keyword evidence="2" id="KW-1185">Reference proteome</keyword>
<gene>
    <name evidence="1" type="ORF">GCM10011339_24760</name>
</gene>
<organism evidence="1 2">
    <name type="scientific">Echinicola rosea</name>
    <dbReference type="NCBI Taxonomy" id="1807691"/>
    <lineage>
        <taxon>Bacteria</taxon>
        <taxon>Pseudomonadati</taxon>
        <taxon>Bacteroidota</taxon>
        <taxon>Cytophagia</taxon>
        <taxon>Cytophagales</taxon>
        <taxon>Cyclobacteriaceae</taxon>
        <taxon>Echinicola</taxon>
    </lineage>
</organism>
<reference evidence="2" key="1">
    <citation type="journal article" date="2019" name="Int. J. Syst. Evol. Microbiol.">
        <title>The Global Catalogue of Microorganisms (GCM) 10K type strain sequencing project: providing services to taxonomists for standard genome sequencing and annotation.</title>
        <authorList>
            <consortium name="The Broad Institute Genomics Platform"/>
            <consortium name="The Broad Institute Genome Sequencing Center for Infectious Disease"/>
            <person name="Wu L."/>
            <person name="Ma J."/>
        </authorList>
    </citation>
    <scope>NUCLEOTIDE SEQUENCE [LARGE SCALE GENOMIC DNA]</scope>
    <source>
        <strain evidence="2">CGMCC 1.15407</strain>
    </source>
</reference>
<dbReference type="RefSeq" id="WP_229683406.1">
    <property type="nucleotide sequence ID" value="NZ_BMIU01000011.1"/>
</dbReference>
<sequence>MMFMRKWGFILAITGIFFCTDLFAQIQNDTTYFERFTDMVTGRLYFSRKYTGLDIRDRLKEAPLLRYRPNSTLNMGVGASYDVFTLNLALGFGFLNPERGKGDTKYLDAQLHAYPDKWAIDGFLQVYNGYHLVPEGEFAEESQHYYYRPDIKVREVGASVKYVFNGEKFSYKAAFLQTEWQKKSAGTLLVGAEIYGGLAKGDSSFIPKSVMIDPSRDFDKLFFMEFGPNIGYAYTLVIAKHYFLMGAASGNIGVGFTNQYGLEKSTNWSVNANYLLKASVGYNSKRWAVNANYVYSKVRLAKNDDFNNSLITGNYRLNLIYRFIPSPKVRKFLDTINPYQYLE</sequence>
<name>A0ABQ1V4K9_9BACT</name>
<proteinExistence type="predicted"/>
<dbReference type="Proteomes" id="UP000647339">
    <property type="component" value="Unassembled WGS sequence"/>
</dbReference>
<evidence type="ECO:0000313" key="1">
    <source>
        <dbReference type="EMBL" id="GGF35464.1"/>
    </source>
</evidence>
<protein>
    <recommendedName>
        <fullName evidence="3">DUF4421 domain-containing protein</fullName>
    </recommendedName>
</protein>
<dbReference type="Pfam" id="PF14391">
    <property type="entry name" value="DUF4421"/>
    <property type="match status" value="1"/>
</dbReference>
<evidence type="ECO:0000313" key="2">
    <source>
        <dbReference type="Proteomes" id="UP000647339"/>
    </source>
</evidence>